<dbReference type="Pfam" id="PF07470">
    <property type="entry name" value="Glyco_hydro_88"/>
    <property type="match status" value="1"/>
</dbReference>
<dbReference type="InterPro" id="IPR010905">
    <property type="entry name" value="Glyco_hydro_88"/>
</dbReference>
<dbReference type="Gene3D" id="1.50.10.10">
    <property type="match status" value="1"/>
</dbReference>
<dbReference type="PANTHER" id="PTHR33886">
    <property type="entry name" value="UNSATURATED RHAMNOGALACTURONAN HYDROLASE (EUROFUNG)"/>
    <property type="match status" value="1"/>
</dbReference>
<dbReference type="SUPFAM" id="SSF48208">
    <property type="entry name" value="Six-hairpin glycosidases"/>
    <property type="match status" value="1"/>
</dbReference>
<sequence length="373" mass="40294">MRIRRFGSVTSWIAAAAISAGTAFHTAPAHAAPEAEPTVQAACPVTDAMIRAANYWVAHGTDLASTSWQNGSFYTGNLAVVLATGQSNHRTYPWAKANNYALDVDPNRPFSPDGQAVGEAYLDLHVHFHPEPENLVPLRQQILDEVASVQRGHVGYWNYAEALNRSMPSFARLGVMDGNTAVLEAMHELFHHAERVTGGGLFNELAGLWRHDAFTPVFGSRANGEAFAGLAKVLEALPTTDAHRAEYLRVFKRMAVTIKWTQRPDGFWNVDLLNPWKHAGPESGGTALLAYGVAWGVNHGVLDPAEYTSVATKAWQALQTKALSTEGFLGYVQKADAKSWDPPGAATETAAYGVGAFLQAGRQIALLTPGCHP</sequence>
<feature type="chain" id="PRO_5046449531" evidence="2">
    <location>
        <begin position="32"/>
        <end position="373"/>
    </location>
</feature>
<evidence type="ECO:0000256" key="2">
    <source>
        <dbReference type="SAM" id="SignalP"/>
    </source>
</evidence>
<dbReference type="EMBL" id="CP089982">
    <property type="protein sequence ID" value="WXA94750.1"/>
    <property type="molecule type" value="Genomic_DNA"/>
</dbReference>
<reference evidence="3 4" key="1">
    <citation type="submission" date="2021-12" db="EMBL/GenBank/DDBJ databases">
        <title>Discovery of the Pendulisporaceae a myxobacterial family with distinct sporulation behavior and unique specialized metabolism.</title>
        <authorList>
            <person name="Garcia R."/>
            <person name="Popoff A."/>
            <person name="Bader C.D."/>
            <person name="Loehr J."/>
            <person name="Walesch S."/>
            <person name="Walt C."/>
            <person name="Boldt J."/>
            <person name="Bunk B."/>
            <person name="Haeckl F.J.F.P.J."/>
            <person name="Gunesch A.P."/>
            <person name="Birkelbach J."/>
            <person name="Nuebel U."/>
            <person name="Pietschmann T."/>
            <person name="Bach T."/>
            <person name="Mueller R."/>
        </authorList>
    </citation>
    <scope>NUCLEOTIDE SEQUENCE [LARGE SCALE GENOMIC DNA]</scope>
    <source>
        <strain evidence="3 4">MSr12523</strain>
    </source>
</reference>
<dbReference type="InterPro" id="IPR012341">
    <property type="entry name" value="6hp_glycosidase-like_sf"/>
</dbReference>
<accession>A0ABZ2KB24</accession>
<organism evidence="3 4">
    <name type="scientific">Pendulispora brunnea</name>
    <dbReference type="NCBI Taxonomy" id="2905690"/>
    <lineage>
        <taxon>Bacteria</taxon>
        <taxon>Pseudomonadati</taxon>
        <taxon>Myxococcota</taxon>
        <taxon>Myxococcia</taxon>
        <taxon>Myxococcales</taxon>
        <taxon>Sorangiineae</taxon>
        <taxon>Pendulisporaceae</taxon>
        <taxon>Pendulispora</taxon>
    </lineage>
</organism>
<dbReference type="PANTHER" id="PTHR33886:SF8">
    <property type="entry name" value="UNSATURATED RHAMNOGALACTURONAN HYDROLASE (EUROFUNG)"/>
    <property type="match status" value="1"/>
</dbReference>
<keyword evidence="1 3" id="KW-0378">Hydrolase</keyword>
<feature type="signal peptide" evidence="2">
    <location>
        <begin position="1"/>
        <end position="31"/>
    </location>
</feature>
<name>A0ABZ2KB24_9BACT</name>
<protein>
    <submittedName>
        <fullName evidence="3">Glycoside hydrolase family 88 protein</fullName>
    </submittedName>
</protein>
<dbReference type="InterPro" id="IPR008928">
    <property type="entry name" value="6-hairpin_glycosidase_sf"/>
</dbReference>
<keyword evidence="2" id="KW-0732">Signal</keyword>
<evidence type="ECO:0000313" key="4">
    <source>
        <dbReference type="Proteomes" id="UP001379533"/>
    </source>
</evidence>
<dbReference type="RefSeq" id="WP_394845361.1">
    <property type="nucleotide sequence ID" value="NZ_CP089982.1"/>
</dbReference>
<evidence type="ECO:0000256" key="1">
    <source>
        <dbReference type="ARBA" id="ARBA00022801"/>
    </source>
</evidence>
<dbReference type="GO" id="GO:0016787">
    <property type="term" value="F:hydrolase activity"/>
    <property type="evidence" value="ECO:0007669"/>
    <property type="project" value="UniProtKB-KW"/>
</dbReference>
<dbReference type="InterPro" id="IPR052043">
    <property type="entry name" value="PolySaccharide_Degr_Enz"/>
</dbReference>
<proteinExistence type="predicted"/>
<keyword evidence="4" id="KW-1185">Reference proteome</keyword>
<gene>
    <name evidence="3" type="ORF">LZC95_51065</name>
</gene>
<evidence type="ECO:0000313" key="3">
    <source>
        <dbReference type="EMBL" id="WXA94750.1"/>
    </source>
</evidence>
<dbReference type="Proteomes" id="UP001379533">
    <property type="component" value="Chromosome"/>
</dbReference>